<evidence type="ECO:0000256" key="3">
    <source>
        <dbReference type="ARBA" id="ARBA00022729"/>
    </source>
</evidence>
<organism evidence="8 9">
    <name type="scientific">Candidatus Brocadia sapporoensis</name>
    <dbReference type="NCBI Taxonomy" id="392547"/>
    <lineage>
        <taxon>Bacteria</taxon>
        <taxon>Pseudomonadati</taxon>
        <taxon>Planctomycetota</taxon>
        <taxon>Candidatus Brocadiia</taxon>
        <taxon>Candidatus Brocadiales</taxon>
        <taxon>Candidatus Brocadiaceae</taxon>
        <taxon>Candidatus Brocadia</taxon>
    </lineage>
</organism>
<evidence type="ECO:0000256" key="4">
    <source>
        <dbReference type="ARBA" id="ARBA00023110"/>
    </source>
</evidence>
<dbReference type="PROSITE" id="PS50198">
    <property type="entry name" value="PPIC_PPIASE_2"/>
    <property type="match status" value="1"/>
</dbReference>
<dbReference type="InterPro" id="IPR046357">
    <property type="entry name" value="PPIase_dom_sf"/>
</dbReference>
<dbReference type="InterPro" id="IPR000297">
    <property type="entry name" value="PPIase_PpiC"/>
</dbReference>
<dbReference type="EMBL" id="MJUW02000108">
    <property type="protein sequence ID" value="OQD45016.1"/>
    <property type="molecule type" value="Genomic_DNA"/>
</dbReference>
<comment type="catalytic activity">
    <reaction evidence="1">
        <text>[protein]-peptidylproline (omega=180) = [protein]-peptidylproline (omega=0)</text>
        <dbReference type="Rhea" id="RHEA:16237"/>
        <dbReference type="Rhea" id="RHEA-COMP:10747"/>
        <dbReference type="Rhea" id="RHEA-COMP:10748"/>
        <dbReference type="ChEBI" id="CHEBI:83833"/>
        <dbReference type="ChEBI" id="CHEBI:83834"/>
        <dbReference type="EC" id="5.2.1.8"/>
    </reaction>
</comment>
<evidence type="ECO:0000313" key="8">
    <source>
        <dbReference type="EMBL" id="OQD45016.1"/>
    </source>
</evidence>
<keyword evidence="5 6" id="KW-0413">Isomerase</keyword>
<name>A0A1V6LY22_9BACT</name>
<protein>
    <recommendedName>
        <fullName evidence="2">peptidylprolyl isomerase</fullName>
        <ecNumber evidence="2">5.2.1.8</ecNumber>
    </recommendedName>
</protein>
<dbReference type="SUPFAM" id="SSF54534">
    <property type="entry name" value="FKBP-like"/>
    <property type="match status" value="1"/>
</dbReference>
<keyword evidence="3" id="KW-0732">Signal</keyword>
<dbReference type="InterPro" id="IPR027304">
    <property type="entry name" value="Trigger_fact/SurA_dom_sf"/>
</dbReference>
<dbReference type="InterPro" id="IPR050245">
    <property type="entry name" value="PrsA_foldase"/>
</dbReference>
<proteinExistence type="predicted"/>
<keyword evidence="4 6" id="KW-0697">Rotamase</keyword>
<evidence type="ECO:0000256" key="1">
    <source>
        <dbReference type="ARBA" id="ARBA00000971"/>
    </source>
</evidence>
<sequence>MFILMKISKTSPFFPIIFSVVFFFSQSIGNAAKNTTKSPKGESQVVTDTNIVAVVNGQKIPKQELYTLLIDTYGEDALDVLIRRTLILQAAEKEGIKITNTEIEQKLETLINNEIEGLLRTYQIKDRADLEKELAKVGSSLENVKKKMSTRMRKQAEVELLAERLMEKTITVTDEDLQKAYDLQYGEKIEASQIVFRTRREAEDALKKLQAGADFATLAKNESVDRISAARGGKMQPFSPKDGIGTDVAHLKVGEISDIIKTDYGYHIIKITDRKPPSNNSFKSVKGELAKAVRNQKYKERVGPWLMSLIENASIVKNLGND</sequence>
<dbReference type="Gene3D" id="1.10.4030.10">
    <property type="entry name" value="Porin chaperone SurA, peptide-binding domain"/>
    <property type="match status" value="1"/>
</dbReference>
<evidence type="ECO:0000256" key="5">
    <source>
        <dbReference type="ARBA" id="ARBA00023235"/>
    </source>
</evidence>
<accession>A0A1V6LY22</accession>
<dbReference type="SUPFAM" id="SSF109998">
    <property type="entry name" value="Triger factor/SurA peptide-binding domain-like"/>
    <property type="match status" value="1"/>
</dbReference>
<feature type="domain" description="PpiC" evidence="7">
    <location>
        <begin position="186"/>
        <end position="273"/>
    </location>
</feature>
<dbReference type="PANTHER" id="PTHR47245">
    <property type="entry name" value="PEPTIDYLPROLYL ISOMERASE"/>
    <property type="match status" value="1"/>
</dbReference>
<dbReference type="GO" id="GO:0003755">
    <property type="term" value="F:peptidyl-prolyl cis-trans isomerase activity"/>
    <property type="evidence" value="ECO:0007669"/>
    <property type="project" value="UniProtKB-KW"/>
</dbReference>
<dbReference type="EC" id="5.2.1.8" evidence="2"/>
<keyword evidence="9" id="KW-1185">Reference proteome</keyword>
<gene>
    <name evidence="8" type="ORF">BIY37_10425</name>
</gene>
<dbReference type="Pfam" id="PF13145">
    <property type="entry name" value="Rotamase_2"/>
    <property type="match status" value="1"/>
</dbReference>
<evidence type="ECO:0000259" key="7">
    <source>
        <dbReference type="PROSITE" id="PS50198"/>
    </source>
</evidence>
<dbReference type="Gene3D" id="3.10.50.40">
    <property type="match status" value="1"/>
</dbReference>
<dbReference type="PANTHER" id="PTHR47245:SF1">
    <property type="entry name" value="FOLDASE PROTEIN PRSA"/>
    <property type="match status" value="1"/>
</dbReference>
<evidence type="ECO:0000256" key="6">
    <source>
        <dbReference type="PROSITE-ProRule" id="PRU00278"/>
    </source>
</evidence>
<evidence type="ECO:0000313" key="9">
    <source>
        <dbReference type="Proteomes" id="UP000242219"/>
    </source>
</evidence>
<reference evidence="8 9" key="1">
    <citation type="journal article" date="2016" name="Genome Announc.">
        <title>Draft Genome Sequence of the Anaerobic Ammonium-Oxidizing Bacterium 'Candidatus Brocadia sp. 40'.</title>
        <authorList>
            <person name="Ali M."/>
            <person name="Haroon M.F."/>
            <person name="Narita Y."/>
            <person name="Zhang L."/>
            <person name="Rangel Shaw D."/>
            <person name="Okabe S."/>
            <person name="Saikaly P.E."/>
        </authorList>
    </citation>
    <scope>NUCLEOTIDE SEQUENCE [LARGE SCALE GENOMIC DNA]</scope>
    <source>
        <strain evidence="8 9">40</strain>
    </source>
</reference>
<dbReference type="Proteomes" id="UP000242219">
    <property type="component" value="Unassembled WGS sequence"/>
</dbReference>
<dbReference type="AlphaFoldDB" id="A0A1V6LY22"/>
<evidence type="ECO:0000256" key="2">
    <source>
        <dbReference type="ARBA" id="ARBA00013194"/>
    </source>
</evidence>
<comment type="caution">
    <text evidence="8">The sequence shown here is derived from an EMBL/GenBank/DDBJ whole genome shotgun (WGS) entry which is preliminary data.</text>
</comment>